<name>A0A2P6VEF4_9CHLO</name>
<sequence>MAKAQVYYFPIRGRAEPVRLALEAAGVEWEEVAVDYAEMKADLGKYPFAQCPRYVDEEGDISQSNTIMRHLGRKHNMFGSGLAEAARIDMLADGVEDIKRNYLGLIYTDQLSDEAKAAYWSTHMDPATAAGARNGGAHFAYLSNLVKHYGGDWAVGSSLSIADILLFDITDVHVRAFGEQFKDAYPELVAHHARVAAQPGIAAYLSSGKQFAKPVGPTAAPPSPAPLPAPAAALPGGVKKLLALELEVVQLQQSLQIVQLEYETRTVQLHSLKQRADDAEQRAQAAEGRAASLAQQAQQLERQAGDLRCQLGEVAARHQQENAQLAARLATAASKQAAAQEEAGRLREALAAARQEGAAEAEAARRAAAQAQAAQRAAAAAQAGSAERVAAARRENQQLRGQVASACGALQALGIPASKVFGPAALAAAGVTGSVKSPPKSPSEAGQAAPAPAGASSQRRSLPPQTPRGQTPRPGSGGGGGLPGSTPGLRGKAGLRPTYGQDQAFLEIRAAYNAVMSSDADRASKWARSVFSSASAVDTDPRRVEPMVQGLLQLLAEHGLHVPLHKCGTCTYKLGAAKLSVRLVSGRLMARAGAGQTLDVLEWLSRQPLPTAR</sequence>
<feature type="compositionally biased region" description="Low complexity" evidence="7">
    <location>
        <begin position="445"/>
        <end position="460"/>
    </location>
</feature>
<dbReference type="SFLD" id="SFLDG01205">
    <property type="entry name" value="AMPS.1"/>
    <property type="match status" value="1"/>
</dbReference>
<dbReference type="EMBL" id="LHPF02000010">
    <property type="protein sequence ID" value="PSC72459.1"/>
    <property type="molecule type" value="Genomic_DNA"/>
</dbReference>
<dbReference type="GO" id="GO:0004364">
    <property type="term" value="F:glutathione transferase activity"/>
    <property type="evidence" value="ECO:0007669"/>
    <property type="project" value="UniProtKB-EC"/>
</dbReference>
<dbReference type="SUPFAM" id="SSF52833">
    <property type="entry name" value="Thioredoxin-like"/>
    <property type="match status" value="1"/>
</dbReference>
<protein>
    <recommendedName>
        <fullName evidence="3">glutathione transferase</fullName>
        <ecNumber evidence="3">2.5.1.18</ecNumber>
    </recommendedName>
</protein>
<dbReference type="Gene3D" id="1.20.1050.10">
    <property type="match status" value="1"/>
</dbReference>
<gene>
    <name evidence="10" type="ORF">C2E20_4260</name>
</gene>
<keyword evidence="10" id="KW-0969">Cilium</keyword>
<dbReference type="Proteomes" id="UP000239649">
    <property type="component" value="Unassembled WGS sequence"/>
</dbReference>
<evidence type="ECO:0000313" key="10">
    <source>
        <dbReference type="EMBL" id="PSC72458.1"/>
    </source>
</evidence>
<dbReference type="GO" id="GO:0006749">
    <property type="term" value="P:glutathione metabolic process"/>
    <property type="evidence" value="ECO:0007669"/>
    <property type="project" value="TreeGrafter"/>
</dbReference>
<evidence type="ECO:0000256" key="5">
    <source>
        <dbReference type="ARBA" id="ARBA00047960"/>
    </source>
</evidence>
<feature type="coiled-coil region" evidence="6">
    <location>
        <begin position="241"/>
        <end position="356"/>
    </location>
</feature>
<dbReference type="InterPro" id="IPR040079">
    <property type="entry name" value="Glutathione_S-Trfase"/>
</dbReference>
<dbReference type="InterPro" id="IPR036249">
    <property type="entry name" value="Thioredoxin-like_sf"/>
</dbReference>
<dbReference type="SFLD" id="SFLDG00363">
    <property type="entry name" value="AMPS_(cytGST):_Alpha-__Mu-__Pi"/>
    <property type="match status" value="1"/>
</dbReference>
<feature type="domain" description="GST C-terminal" evidence="9">
    <location>
        <begin position="81"/>
        <end position="215"/>
    </location>
</feature>
<keyword evidence="4" id="KW-0808">Transferase</keyword>
<evidence type="ECO:0000259" key="9">
    <source>
        <dbReference type="PROSITE" id="PS50405"/>
    </source>
</evidence>
<comment type="catalytic activity">
    <reaction evidence="5">
        <text>RX + glutathione = an S-substituted glutathione + a halide anion + H(+)</text>
        <dbReference type="Rhea" id="RHEA:16437"/>
        <dbReference type="ChEBI" id="CHEBI:15378"/>
        <dbReference type="ChEBI" id="CHEBI:16042"/>
        <dbReference type="ChEBI" id="CHEBI:17792"/>
        <dbReference type="ChEBI" id="CHEBI:57925"/>
        <dbReference type="ChEBI" id="CHEBI:90779"/>
        <dbReference type="EC" id="2.5.1.18"/>
    </reaction>
</comment>
<dbReference type="CDD" id="cd03039">
    <property type="entry name" value="GST_N_Sigma_like"/>
    <property type="match status" value="1"/>
</dbReference>
<feature type="domain" description="GST N-terminal" evidence="8">
    <location>
        <begin position="2"/>
        <end position="79"/>
    </location>
</feature>
<dbReference type="Pfam" id="PF02798">
    <property type="entry name" value="GST_N"/>
    <property type="match status" value="1"/>
</dbReference>
<keyword evidence="10" id="KW-0966">Cell projection</keyword>
<reference evidence="10" key="2">
    <citation type="submission" date="2018-02" db="EMBL/GenBank/DDBJ databases">
        <authorList>
            <person name="Cohen D.B."/>
            <person name="Kent A.D."/>
        </authorList>
    </citation>
    <scope>NUCLEOTIDE SEQUENCE</scope>
    <source>
        <strain evidence="10">SAG 241.80</strain>
    </source>
</reference>
<dbReference type="AlphaFoldDB" id="A0A2P6VEF4"/>
<evidence type="ECO:0000256" key="2">
    <source>
        <dbReference type="ARBA" id="ARBA00005861"/>
    </source>
</evidence>
<evidence type="ECO:0000256" key="4">
    <source>
        <dbReference type="ARBA" id="ARBA00022679"/>
    </source>
</evidence>
<evidence type="ECO:0000256" key="6">
    <source>
        <dbReference type="SAM" id="Coils"/>
    </source>
</evidence>
<dbReference type="SFLD" id="SFLDS00019">
    <property type="entry name" value="Glutathione_Transferase_(cytos"/>
    <property type="match status" value="1"/>
</dbReference>
<keyword evidence="11" id="KW-1185">Reference proteome</keyword>
<feature type="region of interest" description="Disordered" evidence="7">
    <location>
        <begin position="432"/>
        <end position="496"/>
    </location>
</feature>
<evidence type="ECO:0000256" key="1">
    <source>
        <dbReference type="ARBA" id="ARBA00003701"/>
    </source>
</evidence>
<evidence type="ECO:0000259" key="8">
    <source>
        <dbReference type="PROSITE" id="PS50404"/>
    </source>
</evidence>
<keyword evidence="6" id="KW-0175">Coiled coil</keyword>
<dbReference type="Pfam" id="PF14497">
    <property type="entry name" value="GST_C_3"/>
    <property type="match status" value="1"/>
</dbReference>
<evidence type="ECO:0000313" key="11">
    <source>
        <dbReference type="Proteomes" id="UP000239649"/>
    </source>
</evidence>
<dbReference type="InterPro" id="IPR004045">
    <property type="entry name" value="Glutathione_S-Trfase_N"/>
</dbReference>
<dbReference type="PROSITE" id="PS50405">
    <property type="entry name" value="GST_CTER"/>
    <property type="match status" value="1"/>
</dbReference>
<dbReference type="STRING" id="554055.A0A2P6VEF4"/>
<proteinExistence type="inferred from homology"/>
<evidence type="ECO:0000256" key="7">
    <source>
        <dbReference type="SAM" id="MobiDB-lite"/>
    </source>
</evidence>
<comment type="caution">
    <text evidence="10">The sequence shown here is derived from an EMBL/GenBank/DDBJ whole genome shotgun (WGS) entry which is preliminary data.</text>
</comment>
<comment type="function">
    <text evidence="1">Conjugation of reduced glutathione to a wide number of exogenous and endogenous hydrophobic electrophiles.</text>
</comment>
<comment type="similarity">
    <text evidence="2">Belongs to the GST superfamily. Mu family.</text>
</comment>
<reference evidence="10 11" key="1">
    <citation type="journal article" date="2018" name="Plant J.">
        <title>Genome sequences of Chlorella sorokiniana UTEX 1602 and Micractinium conductrix SAG 241.80: implications to maltose excretion by a green alga.</title>
        <authorList>
            <person name="Arriola M.B."/>
            <person name="Velmurugan N."/>
            <person name="Zhang Y."/>
            <person name="Plunkett M.H."/>
            <person name="Hondzo H."/>
            <person name="Barney B.M."/>
        </authorList>
    </citation>
    <scope>NUCLEOTIDE SEQUENCE [LARGE SCALE GENOMIC DNA]</scope>
    <source>
        <strain evidence="10 11">SAG 241.80</strain>
    </source>
</reference>
<dbReference type="InterPro" id="IPR036282">
    <property type="entry name" value="Glutathione-S-Trfase_C_sf"/>
</dbReference>
<dbReference type="PANTHER" id="PTHR11571">
    <property type="entry name" value="GLUTATHIONE S-TRANSFERASE"/>
    <property type="match status" value="1"/>
</dbReference>
<dbReference type="InterPro" id="IPR050213">
    <property type="entry name" value="GST_superfamily"/>
</dbReference>
<dbReference type="InterPro" id="IPR004046">
    <property type="entry name" value="GST_C"/>
</dbReference>
<dbReference type="EC" id="2.5.1.18" evidence="3"/>
<keyword evidence="10" id="KW-0282">Flagellum</keyword>
<dbReference type="OrthoDB" id="422574at2759"/>
<dbReference type="PANTHER" id="PTHR11571:SF222">
    <property type="entry name" value="GLUTATHIONE TRANSFERASE"/>
    <property type="match status" value="1"/>
</dbReference>
<dbReference type="InterPro" id="IPR010987">
    <property type="entry name" value="Glutathione-S-Trfase_C-like"/>
</dbReference>
<dbReference type="PROSITE" id="PS50404">
    <property type="entry name" value="GST_NTER"/>
    <property type="match status" value="1"/>
</dbReference>
<dbReference type="EMBL" id="LHPF02000010">
    <property type="protein sequence ID" value="PSC72458.1"/>
    <property type="molecule type" value="Genomic_DNA"/>
</dbReference>
<organism evidence="10 11">
    <name type="scientific">Micractinium conductrix</name>
    <dbReference type="NCBI Taxonomy" id="554055"/>
    <lineage>
        <taxon>Eukaryota</taxon>
        <taxon>Viridiplantae</taxon>
        <taxon>Chlorophyta</taxon>
        <taxon>core chlorophytes</taxon>
        <taxon>Trebouxiophyceae</taxon>
        <taxon>Chlorellales</taxon>
        <taxon>Chlorellaceae</taxon>
        <taxon>Chlorella clade</taxon>
        <taxon>Micractinium</taxon>
    </lineage>
</organism>
<evidence type="ECO:0000256" key="3">
    <source>
        <dbReference type="ARBA" id="ARBA00012452"/>
    </source>
</evidence>
<accession>A0A2P6VEF4</accession>
<dbReference type="Gene3D" id="3.40.30.10">
    <property type="entry name" value="Glutaredoxin"/>
    <property type="match status" value="1"/>
</dbReference>
<dbReference type="SUPFAM" id="SSF47616">
    <property type="entry name" value="GST C-terminal domain-like"/>
    <property type="match status" value="1"/>
</dbReference>